<evidence type="ECO:0008006" key="23">
    <source>
        <dbReference type="Google" id="ProtNLM"/>
    </source>
</evidence>
<evidence type="ECO:0000256" key="3">
    <source>
        <dbReference type="ARBA" id="ARBA00022490"/>
    </source>
</evidence>
<evidence type="ECO:0000313" key="22">
    <source>
        <dbReference type="Proteomes" id="UP000676336"/>
    </source>
</evidence>
<evidence type="ECO:0000259" key="17">
    <source>
        <dbReference type="Pfam" id="PF12774"/>
    </source>
</evidence>
<evidence type="ECO:0000256" key="12">
    <source>
        <dbReference type="ARBA" id="ARBA00023212"/>
    </source>
</evidence>
<dbReference type="FunFam" id="3.40.50.300:FF:000044">
    <property type="entry name" value="Dynein heavy chain 5, axonemal"/>
    <property type="match status" value="1"/>
</dbReference>
<dbReference type="GO" id="GO:0031514">
    <property type="term" value="C:motile cilium"/>
    <property type="evidence" value="ECO:0007669"/>
    <property type="project" value="UniProtKB-ARBA"/>
</dbReference>
<evidence type="ECO:0000256" key="8">
    <source>
        <dbReference type="ARBA" id="ARBA00023017"/>
    </source>
</evidence>
<keyword evidence="7" id="KW-0067">ATP-binding</keyword>
<comment type="similarity">
    <text evidence="2">Belongs to the dynein heavy chain family.</text>
</comment>
<evidence type="ECO:0000256" key="11">
    <source>
        <dbReference type="ARBA" id="ARBA00023175"/>
    </source>
</evidence>
<dbReference type="InterPro" id="IPR027417">
    <property type="entry name" value="P-loop_NTPase"/>
</dbReference>
<dbReference type="GO" id="GO:0005524">
    <property type="term" value="F:ATP binding"/>
    <property type="evidence" value="ECO:0007669"/>
    <property type="project" value="UniProtKB-KW"/>
</dbReference>
<dbReference type="PANTHER" id="PTHR22878:SF63">
    <property type="entry name" value="DYNEIN AXONEMAL HEAVY CHAIN 10"/>
    <property type="match status" value="1"/>
</dbReference>
<dbReference type="FunFam" id="1.10.8.710:FF:000001">
    <property type="entry name" value="Dynein axonemal heavy chain 2"/>
    <property type="match status" value="1"/>
</dbReference>
<dbReference type="Gene3D" id="1.10.472.130">
    <property type="match status" value="1"/>
</dbReference>
<dbReference type="GO" id="GO:0005930">
    <property type="term" value="C:axoneme"/>
    <property type="evidence" value="ECO:0007669"/>
    <property type="project" value="UniProtKB-SubCell"/>
</dbReference>
<feature type="non-terminal residue" evidence="21">
    <location>
        <position position="3022"/>
    </location>
</feature>
<dbReference type="Pfam" id="PF08385">
    <property type="entry name" value="DHC_N1"/>
    <property type="match status" value="1"/>
</dbReference>
<evidence type="ECO:0000259" key="20">
    <source>
        <dbReference type="Pfam" id="PF17857"/>
    </source>
</evidence>
<keyword evidence="4" id="KW-0493">Microtubule</keyword>
<evidence type="ECO:0000259" key="16">
    <source>
        <dbReference type="Pfam" id="PF08393"/>
    </source>
</evidence>
<keyword evidence="3" id="KW-0963">Cytoplasm</keyword>
<evidence type="ECO:0000256" key="5">
    <source>
        <dbReference type="ARBA" id="ARBA00022737"/>
    </source>
</evidence>
<evidence type="ECO:0000256" key="6">
    <source>
        <dbReference type="ARBA" id="ARBA00022741"/>
    </source>
</evidence>
<dbReference type="GO" id="GO:0007018">
    <property type="term" value="P:microtubule-based movement"/>
    <property type="evidence" value="ECO:0007669"/>
    <property type="project" value="InterPro"/>
</dbReference>
<evidence type="ECO:0000256" key="1">
    <source>
        <dbReference type="ARBA" id="ARBA00004430"/>
    </source>
</evidence>
<evidence type="ECO:0000256" key="7">
    <source>
        <dbReference type="ARBA" id="ARBA00022840"/>
    </source>
</evidence>
<feature type="domain" description="Dynein heavy chain tail" evidence="15">
    <location>
        <begin position="299"/>
        <end position="922"/>
    </location>
</feature>
<evidence type="ECO:0000256" key="4">
    <source>
        <dbReference type="ARBA" id="ARBA00022701"/>
    </source>
</evidence>
<dbReference type="InterPro" id="IPR041589">
    <property type="entry name" value="DNAH3_AAA_lid_1"/>
</dbReference>
<dbReference type="GO" id="GO:0051959">
    <property type="term" value="F:dynein light intermediate chain binding"/>
    <property type="evidence" value="ECO:0007669"/>
    <property type="project" value="InterPro"/>
</dbReference>
<reference evidence="21" key="1">
    <citation type="submission" date="2021-02" db="EMBL/GenBank/DDBJ databases">
        <authorList>
            <person name="Nowell W R."/>
        </authorList>
    </citation>
    <scope>NUCLEOTIDE SEQUENCE</scope>
</reference>
<dbReference type="Gene3D" id="3.40.50.300">
    <property type="entry name" value="P-loop containing nucleotide triphosphate hydrolases"/>
    <property type="match status" value="3"/>
</dbReference>
<dbReference type="Gene3D" id="3.20.180.20">
    <property type="entry name" value="Dynein heavy chain, N-terminal domain 2"/>
    <property type="match status" value="1"/>
</dbReference>
<dbReference type="InterPro" id="IPR013594">
    <property type="entry name" value="Dynein_heavy_tail"/>
</dbReference>
<dbReference type="SUPFAM" id="SSF52540">
    <property type="entry name" value="P-loop containing nucleoside triphosphate hydrolases"/>
    <property type="match status" value="3"/>
</dbReference>
<evidence type="ECO:0000256" key="14">
    <source>
        <dbReference type="SAM" id="Coils"/>
    </source>
</evidence>
<protein>
    <recommendedName>
        <fullName evidence="23">Dynein heavy chain</fullName>
    </recommendedName>
</protein>
<keyword evidence="8" id="KW-0243">Dynein</keyword>
<dbReference type="FunFam" id="1.20.140.100:FF:000001">
    <property type="entry name" value="dynein heavy chain 17, axonemal"/>
    <property type="match status" value="1"/>
</dbReference>
<keyword evidence="11" id="KW-0505">Motor protein</keyword>
<keyword evidence="12" id="KW-0206">Cytoskeleton</keyword>
<organism evidence="21 22">
    <name type="scientific">Rotaria magnacalcarata</name>
    <dbReference type="NCBI Taxonomy" id="392030"/>
    <lineage>
        <taxon>Eukaryota</taxon>
        <taxon>Metazoa</taxon>
        <taxon>Spiralia</taxon>
        <taxon>Gnathifera</taxon>
        <taxon>Rotifera</taxon>
        <taxon>Eurotatoria</taxon>
        <taxon>Bdelloidea</taxon>
        <taxon>Philodinida</taxon>
        <taxon>Philodinidae</taxon>
        <taxon>Rotaria</taxon>
    </lineage>
</organism>
<comment type="subcellular location">
    <subcellularLocation>
        <location evidence="1">Cytoplasm</location>
        <location evidence="1">Cytoskeleton</location>
        <location evidence="1">Cilium axoneme</location>
    </subcellularLocation>
</comment>
<dbReference type="Pfam" id="PF12774">
    <property type="entry name" value="AAA_6"/>
    <property type="match status" value="1"/>
</dbReference>
<dbReference type="Pfam" id="PF12780">
    <property type="entry name" value="AAA_8"/>
    <property type="match status" value="1"/>
</dbReference>
<dbReference type="InterPro" id="IPR042222">
    <property type="entry name" value="Dynein_2_N"/>
</dbReference>
<dbReference type="GO" id="GO:0005874">
    <property type="term" value="C:microtubule"/>
    <property type="evidence" value="ECO:0007669"/>
    <property type="project" value="UniProtKB-KW"/>
</dbReference>
<dbReference type="InterPro" id="IPR026983">
    <property type="entry name" value="DHC"/>
</dbReference>
<dbReference type="GO" id="GO:0030286">
    <property type="term" value="C:dynein complex"/>
    <property type="evidence" value="ECO:0007669"/>
    <property type="project" value="UniProtKB-KW"/>
</dbReference>
<keyword evidence="10" id="KW-0969">Cilium</keyword>
<dbReference type="Pfam" id="PF17852">
    <property type="entry name" value="Dynein_AAA_lid"/>
    <property type="match status" value="1"/>
</dbReference>
<dbReference type="GO" id="GO:0045505">
    <property type="term" value="F:dynein intermediate chain binding"/>
    <property type="evidence" value="ECO:0007669"/>
    <property type="project" value="InterPro"/>
</dbReference>
<dbReference type="InterPro" id="IPR042228">
    <property type="entry name" value="Dynein_linker_3"/>
</dbReference>
<feature type="domain" description="Dynein heavy chain AAA 5 extension" evidence="19">
    <location>
        <begin position="2422"/>
        <end position="2542"/>
    </location>
</feature>
<gene>
    <name evidence="21" type="ORF">SMN809_LOCUS1936</name>
</gene>
<keyword evidence="13" id="KW-0966">Cell projection</keyword>
<dbReference type="Pfam" id="PF12775">
    <property type="entry name" value="AAA_7"/>
    <property type="match status" value="1"/>
</dbReference>
<evidence type="ECO:0000259" key="15">
    <source>
        <dbReference type="Pfam" id="PF08385"/>
    </source>
</evidence>
<dbReference type="InterPro" id="IPR035699">
    <property type="entry name" value="AAA_6"/>
</dbReference>
<dbReference type="InterPro" id="IPR024317">
    <property type="entry name" value="Dynein_heavy_chain_D4_dom"/>
</dbReference>
<dbReference type="Pfam" id="PF08393">
    <property type="entry name" value="DHC_N2"/>
    <property type="match status" value="1"/>
</dbReference>
<dbReference type="Gene3D" id="1.20.920.30">
    <property type="match status" value="1"/>
</dbReference>
<evidence type="ECO:0000313" key="21">
    <source>
        <dbReference type="EMBL" id="CAF3814745.1"/>
    </source>
</evidence>
<dbReference type="Proteomes" id="UP000676336">
    <property type="component" value="Unassembled WGS sequence"/>
</dbReference>
<accession>A0A8S2JNT7</accession>
<feature type="domain" description="Dynein heavy chain hydrolytic ATP-binding dynein motor region" evidence="17">
    <location>
        <begin position="1995"/>
        <end position="2267"/>
    </location>
</feature>
<evidence type="ECO:0000256" key="10">
    <source>
        <dbReference type="ARBA" id="ARBA00023069"/>
    </source>
</evidence>
<evidence type="ECO:0000259" key="19">
    <source>
        <dbReference type="Pfam" id="PF17852"/>
    </source>
</evidence>
<dbReference type="FunFam" id="1.10.287.2620:FF:000002">
    <property type="entry name" value="Dynein heavy chain 2, axonemal"/>
    <property type="match status" value="1"/>
</dbReference>
<proteinExistence type="inferred from homology"/>
<name>A0A8S2JNT7_9BILA</name>
<dbReference type="EMBL" id="CAJOBI010000322">
    <property type="protein sequence ID" value="CAF3814745.1"/>
    <property type="molecule type" value="Genomic_DNA"/>
</dbReference>
<dbReference type="Gene3D" id="1.20.140.100">
    <property type="entry name" value="Dynein heavy chain, N-terminal domain 2"/>
    <property type="match status" value="1"/>
</dbReference>
<sequence length="3022" mass="356200">MLDDFRVEWLCRRTCQMLNIDRSIFIDMLERHNGFNEDHIDKFLTTNTALHERSYALIFHREDSKREVWQLIETIDEEELNDLDDDETDQQFILNINQPINIETEFSIDYVMNYARLSSGDSIDSAYEYLKTIQRLLVMNQYDNKNYYFELKSYRETHLYCEYYHYHNLTKKTFVYFIRTDIQQYLIQSSTFDEMNLIMNENITYGFIPEEQPLVSLVEILSLIYHDILPSVNQQSSTNELMSSSNETLTQRDQLQLGLNRFRLHIKSTLRQMQGEFNLTIPNRDLLVSGDETDEEYVENFEFIVYNWERILQEEMNNELNRRVLNSSPLAELEFWHERSIRITSILEQMKKDDVMKIIRVLTNIDSPSLSGFNNIKLQLQSYLLEATDNYKFLLTIDRHLKILQMEKSFQTIIHMLPNLMQGLKTIWTMSKYYNKDERFVPLMEKIANEIINRVQQKIDIKTLLSSYTLNEAEQFCYQSKQLLLQWKIEYQNTRAKLENDKHSFSTWNFEHRILFDKTDYLSQICDDLIRMLSNLNEFYDIFGLEMKAVTGDEQMVDRVLEHVAGLKNSFLSCHFDMFNRENSQQWHSFIEEFNHRSSIIEQEAKIFIRASFTQLRSAETAFDMLMKFQKIDTTHVLAYEMVRQFTAILLQYCKEIDGTYDLFVKYKDNPPIFKGLPSIAGAIQWSRFLFKRIKLPMIKFLSVDQLVQSEQGATAKQRFIEIGTLLKKYEEELFTKWLDSIIKNLPMYLKQSLLIDAEQRPDLFLDSNHVELIHSSPGYRLPLYITKKDINRMPTSIDQSHSIVNKLTLYKEKCHLFQYVFDPVGTKKKIEIKYLINYDPNLKESLTECYYLEKLGFNLPESIIQINLQYSKFEQVSNELRLMLEDYHLTIASLDTIEVSLLQSSIEQIQNSIQPGVSRISFGEIGNLDYINQCKQKLEQFHSILNQIRKISSVIREHLESFRFCIIDPTVPKHDDGNLFTCREYFEFLSMKRHDIGLSLKRRYELIGPLLTKIEALVFGTNTGKHKNMHPFYVYWENEIFSSLVELVIRNLCQFYENIFGTSSLFTVDVILAPPRIKLQPPLEEIMNSIRRSAHAISQLPKHFVRWLHGTCLPCPSTSVHEENLEAPDFTFYNDVRQHPDVASALKPVRSYVSGLVTHLNRILSQLLTYNDLWKSDKQKYTNRFALKSRTYSDYDETMTVFSKINQTFDRFLINKNIYSLELCFKQFHQALKHHCKEWIHHYGQHLYLNMSNKLKEIDHVLKNLLQGLNHDADTVPDLKFVLNIITQINQQQESIGHQIDEIVQSYQILGEHHFEYPQTERILMNTLSSRLEELVEQSRIVQHRLKPIRERFREIIQYDIDLFQRMIDELVEKFDNYGPYRIENDLDQIFLLVKQYEKDIDKIEQRKIEIINMMKLFHMSLISYPNLIRVQKEINGLNILFNLYEEFKRNKKLWSNILWSELHINDLIVNVDLFIKNFRRLSPNIKTTIVGHSVEKYLADFRSSLPIMVDLKNEALRERHWQQIIQETNIDIDLANSILTLENIFQMNLHQYHDTIQSILQTAMKELQIEKNLNDIQQQWDTMRFQIHKHYRHATGTNFQQERGFIITGVDDILQALEDSILLLNSIVSSRFVGIYLSQVEQWIQILSLISDVIKLWAIVQQKWMYLENIFIGSNLQFGEDAKRFDTADKLYRKIMLETSRNSLVKDVCMHPGRYDELKSILMLIEKIQKNLNEYLNTKRQLFPRFYFLSDDELLSIIGSLNPNHIQGYLQKLFDNIAALNFVQYDKLTAFKHKQDDELIHFNSSDENSIYAIAMISLENEEMLFLNPIECNGKVEIWMSNIEKEMKYSNRWLTKEAIFYYRFKQNRLEWMRKYIGMVVLAVNQLWSTWEIEDQFDKMNKQNQRLAMKNYVKQLNFQIEEIVLEMRKFLKSNEYNKFETVLTIDVHTRDMVDILIRDGINERHDFSWQSQLRFYWFSNEDNLFLQQCNGKFEYGYEYMGLNGRLIITPLTDRIYLTVTQALSMFLGCAPAGPAGTGKTESIKDLAKAMGLLCVVTNCGEGMDYQSMGKNLNGLCQTGAWGCFDEFNRIEASVLSVVSTQVKSIQQALSLHLKEFSFEHNQIQLLSTVGIFVTMNPGYAGRTELPESVKTLFRPVVVIVPDMQYIGEIKLFANGFIHAKILAKKMVTLYRYASELLSKQYHYDWGLRSFKAVLSMTGYLKRTSMKDDLEEIVLLKALRDTNIPKFIYEDAHLFRTLLNDLFPNIHSLSVAELYGTLDPLTREWTDGVVSMLYRMINRPTTRNERRYIVFDGDVDALWIENMNSVMDDNKLLTLANGERIRLQDYCSLLFEVGDLKYASPATVSRCGMVYLDSEHLGPDPIWKRWLNTNLIDRSNEKDQLDLLYHRYTKNLLNFIYFGQTETERRPRMKMIVPLTQVNIIVQLTKLLDSLFLPLLHHEKKDPVQLNSDKIHVVFLQTLIWSFGACLKQDDRIFFDTFLRYLSGLSNAPIGSRAKAGQLPDEKLLLFDYIFQPDIDQWIKWKDLIPQYEHDRSKRFTELLVPTVDTIRLEWLMKSMISIHQPVLFVGDTGSSKTATILSCIRHFDAQHTNLILNFSSRTKSIDVQRSIETQLEKRSKDTYGPSAGNKLIVFLDDMSMPKIDQYGTQQAIALLKLLVEKHGMYERNEELNWKFVTDIDWIAAMSAPGGSNNNIDPRFVSHFSTFYISPPSHESLFRIFSTILQSHVTIFPIEVQELIPNIIKFTLQVYNAILRSFVPTPAKFYYIFSLRDLSRIIQSLLQATPERFDTIERFTRVWLHECIRVFSDRFNAAKDHELFNRILETIIDNNSLLKSHRNYLFRKPILFSDYRTALKEDEPKIYEDLQDYHAIKSLFDEIILEYKEQYGQMNIVLFNDALEHLTRIYRVLRLDRGHLLLIGTGGSGKKILAKISAFTAKCQIFEIQLTRNYNEISFREDLKNLFYQIGLKNVKTAFILNDAQIVDESFLEYVNNILSNGIVPALFTEE</sequence>
<feature type="coiled-coil region" evidence="14">
    <location>
        <begin position="1388"/>
        <end position="1415"/>
    </location>
</feature>
<dbReference type="Pfam" id="PF17857">
    <property type="entry name" value="AAA_lid_1"/>
    <property type="match status" value="1"/>
</dbReference>
<dbReference type="InterPro" id="IPR041466">
    <property type="entry name" value="Dynein_AAA5_ext"/>
</dbReference>
<evidence type="ECO:0000256" key="13">
    <source>
        <dbReference type="ARBA" id="ARBA00023273"/>
    </source>
</evidence>
<evidence type="ECO:0000259" key="18">
    <source>
        <dbReference type="Pfam" id="PF12780"/>
    </source>
</evidence>
<keyword evidence="9 14" id="KW-0175">Coiled coil</keyword>
<dbReference type="Gene3D" id="1.10.287.2620">
    <property type="match status" value="1"/>
</dbReference>
<dbReference type="FunFam" id="1.20.920.30:FF:000002">
    <property type="entry name" value="Dynein axonemal heavy chain 3"/>
    <property type="match status" value="1"/>
</dbReference>
<evidence type="ECO:0000256" key="2">
    <source>
        <dbReference type="ARBA" id="ARBA00008887"/>
    </source>
</evidence>
<feature type="domain" description="Dynein heavy chain 3 AAA+ lid" evidence="20">
    <location>
        <begin position="2759"/>
        <end position="2840"/>
    </location>
</feature>
<dbReference type="Gene3D" id="1.20.58.1120">
    <property type="match status" value="1"/>
</dbReference>
<feature type="domain" description="Dynein heavy chain AAA module D4" evidence="18">
    <location>
        <begin position="2905"/>
        <end position="3022"/>
    </location>
</feature>
<dbReference type="PANTHER" id="PTHR22878">
    <property type="entry name" value="DYNEIN HEAVY CHAIN 6, AXONEMAL-LIKE-RELATED"/>
    <property type="match status" value="1"/>
</dbReference>
<keyword evidence="5" id="KW-0677">Repeat</keyword>
<evidence type="ECO:0000256" key="9">
    <source>
        <dbReference type="ARBA" id="ARBA00023054"/>
    </source>
</evidence>
<comment type="caution">
    <text evidence="21">The sequence shown here is derived from an EMBL/GenBank/DDBJ whole genome shotgun (WGS) entry which is preliminary data.</text>
</comment>
<feature type="domain" description="Dynein heavy chain linker" evidence="16">
    <location>
        <begin position="1431"/>
        <end position="1859"/>
    </location>
</feature>
<dbReference type="InterPro" id="IPR013602">
    <property type="entry name" value="Dynein_heavy_linker"/>
</dbReference>
<keyword evidence="6" id="KW-0547">Nucleotide-binding</keyword>